<comment type="caution">
    <text evidence="2">The sequence shown here is derived from an EMBL/GenBank/DDBJ whole genome shotgun (WGS) entry which is preliminary data.</text>
</comment>
<evidence type="ECO:0000313" key="3">
    <source>
        <dbReference type="Proteomes" id="UP001219862"/>
    </source>
</evidence>
<evidence type="ECO:0008006" key="4">
    <source>
        <dbReference type="Google" id="ProtNLM"/>
    </source>
</evidence>
<protein>
    <recommendedName>
        <fullName evidence="4">Porin</fullName>
    </recommendedName>
</protein>
<reference evidence="2 3" key="1">
    <citation type="submission" date="2022-10" db="EMBL/GenBank/DDBJ databases">
        <title>paucibacter sp. hw8 Genome sequencing.</title>
        <authorList>
            <person name="Park S."/>
        </authorList>
    </citation>
    <scope>NUCLEOTIDE SEQUENCE [LARGE SCALE GENOMIC DNA]</scope>
    <source>
        <strain evidence="3">hw8</strain>
    </source>
</reference>
<organism evidence="2 3">
    <name type="scientific">Roseateles koreensis</name>
    <dbReference type="NCBI Taxonomy" id="2987526"/>
    <lineage>
        <taxon>Bacteria</taxon>
        <taxon>Pseudomonadati</taxon>
        <taxon>Pseudomonadota</taxon>
        <taxon>Betaproteobacteria</taxon>
        <taxon>Burkholderiales</taxon>
        <taxon>Sphaerotilaceae</taxon>
        <taxon>Roseateles</taxon>
    </lineage>
</organism>
<dbReference type="SUPFAM" id="SSF56935">
    <property type="entry name" value="Porins"/>
    <property type="match status" value="1"/>
</dbReference>
<evidence type="ECO:0000256" key="1">
    <source>
        <dbReference type="SAM" id="SignalP"/>
    </source>
</evidence>
<dbReference type="Gene3D" id="2.40.160.10">
    <property type="entry name" value="Porin"/>
    <property type="match status" value="1"/>
</dbReference>
<dbReference type="InterPro" id="IPR023614">
    <property type="entry name" value="Porin_dom_sf"/>
</dbReference>
<feature type="chain" id="PRO_5046547896" description="Porin" evidence="1">
    <location>
        <begin position="24"/>
        <end position="411"/>
    </location>
</feature>
<keyword evidence="1" id="KW-0732">Signal</keyword>
<feature type="signal peptide" evidence="1">
    <location>
        <begin position="1"/>
        <end position="23"/>
    </location>
</feature>
<accession>A0ABT5KMM2</accession>
<gene>
    <name evidence="2" type="ORF">PRZ01_03065</name>
</gene>
<keyword evidence="3" id="KW-1185">Reference proteome</keyword>
<dbReference type="Proteomes" id="UP001219862">
    <property type="component" value="Unassembled WGS sequence"/>
</dbReference>
<proteinExistence type="predicted"/>
<dbReference type="EMBL" id="JAQQXS010000002">
    <property type="protein sequence ID" value="MDC8784172.1"/>
    <property type="molecule type" value="Genomic_DNA"/>
</dbReference>
<name>A0ABT5KMM2_9BURK</name>
<sequence length="411" mass="44085">MKRMSVWRLTPIALALLCAAVQAQESSAGSSESAISLSGFGTVGFVGTDTGEAQYVISGQPNGATSAWNGGVDTKLGVQANAKLNKMFSGTVQVLSKQNGNGSFRPELEWAFAKAQFSPSLAVRVGRMGGPFFAVSDFRDVGYANTWLRPPQDVYGQVPISRFDGADVNYQTSLGSTTLNAQLYGGKSSAVFEGLDVKMDGLIGFSASAELESGFTFRLGHVEGKLTVDSPDMAFLVGKLRSVPMAAVSSVGDQLIADKKKASFTGFGVTMDRDNMLAMFEYTMRRTDSFVPDTDGWYLTLGYRFGKFTPYATVSELKQKDSNVNNTIPTGVAASLTYLKGVVDATLQSQSNAQKTLAVGLRWDAYRNIAVKTQYERIKADGPGLFTSPSTSFTTGQNNVNVYSVAVDFVF</sequence>
<evidence type="ECO:0000313" key="2">
    <source>
        <dbReference type="EMBL" id="MDC8784172.1"/>
    </source>
</evidence>